<feature type="domain" description="3-dehydroquinate synthase C-terminal" evidence="13">
    <location>
        <begin position="169"/>
        <end position="308"/>
    </location>
</feature>
<evidence type="ECO:0000256" key="4">
    <source>
        <dbReference type="ARBA" id="ARBA00003485"/>
    </source>
</evidence>
<dbReference type="SUPFAM" id="SSF56796">
    <property type="entry name" value="Dehydroquinate synthase-like"/>
    <property type="match status" value="1"/>
</dbReference>
<keyword evidence="10" id="KW-0170">Cobalt</keyword>
<evidence type="ECO:0000259" key="13">
    <source>
        <dbReference type="Pfam" id="PF24621"/>
    </source>
</evidence>
<protein>
    <recommendedName>
        <fullName evidence="11">3-dehydroquinate synthase</fullName>
        <ecNumber evidence="11">4.2.3.4</ecNumber>
    </recommendedName>
</protein>
<evidence type="ECO:0000256" key="3">
    <source>
        <dbReference type="ARBA" id="ARBA00001947"/>
    </source>
</evidence>
<evidence type="ECO:0000259" key="12">
    <source>
        <dbReference type="Pfam" id="PF01761"/>
    </source>
</evidence>
<evidence type="ECO:0000256" key="7">
    <source>
        <dbReference type="ARBA" id="ARBA00022833"/>
    </source>
</evidence>
<dbReference type="GO" id="GO:0009073">
    <property type="term" value="P:aromatic amino acid family biosynthetic process"/>
    <property type="evidence" value="ECO:0007669"/>
    <property type="project" value="InterPro"/>
</dbReference>
<dbReference type="GO" id="GO:0003856">
    <property type="term" value="F:3-dehydroquinate synthase activity"/>
    <property type="evidence" value="ECO:0007669"/>
    <property type="project" value="UniProtKB-UniRule"/>
</dbReference>
<evidence type="ECO:0000313" key="15">
    <source>
        <dbReference type="Proteomes" id="UP000199608"/>
    </source>
</evidence>
<comment type="cofactor">
    <cofactor evidence="1">
        <name>NAD(+)</name>
        <dbReference type="ChEBI" id="CHEBI:57540"/>
    </cofactor>
</comment>
<dbReference type="Gene3D" id="1.20.1090.10">
    <property type="entry name" value="Dehydroquinate synthase-like - alpha domain"/>
    <property type="match status" value="1"/>
</dbReference>
<dbReference type="InterPro" id="IPR056179">
    <property type="entry name" value="DHQS_C"/>
</dbReference>
<dbReference type="PANTHER" id="PTHR43622:SF1">
    <property type="entry name" value="3-DEHYDROQUINATE SYNTHASE"/>
    <property type="match status" value="1"/>
</dbReference>
<keyword evidence="8" id="KW-0520">NAD</keyword>
<evidence type="ECO:0000256" key="5">
    <source>
        <dbReference type="ARBA" id="ARBA00022723"/>
    </source>
</evidence>
<dbReference type="GO" id="GO:0009423">
    <property type="term" value="P:chorismate biosynthetic process"/>
    <property type="evidence" value="ECO:0007669"/>
    <property type="project" value="UniProtKB-UniRule"/>
</dbReference>
<evidence type="ECO:0000256" key="9">
    <source>
        <dbReference type="ARBA" id="ARBA00023239"/>
    </source>
</evidence>
<dbReference type="InterPro" id="IPR050071">
    <property type="entry name" value="Dehydroquinate_synthase"/>
</dbReference>
<dbReference type="Proteomes" id="UP000199608">
    <property type="component" value="Unassembled WGS sequence"/>
</dbReference>
<evidence type="ECO:0000256" key="2">
    <source>
        <dbReference type="ARBA" id="ARBA00001941"/>
    </source>
</evidence>
<dbReference type="NCBIfam" id="TIGR01357">
    <property type="entry name" value="aroB"/>
    <property type="match status" value="1"/>
</dbReference>
<feature type="domain" description="3-dehydroquinate synthase N-terminal" evidence="12">
    <location>
        <begin position="55"/>
        <end position="167"/>
    </location>
</feature>
<dbReference type="PANTHER" id="PTHR43622">
    <property type="entry name" value="3-DEHYDROQUINATE SYNTHASE"/>
    <property type="match status" value="1"/>
</dbReference>
<dbReference type="InterPro" id="IPR030960">
    <property type="entry name" value="DHQS/DOIS_N"/>
</dbReference>
<reference evidence="15" key="1">
    <citation type="submission" date="2016-10" db="EMBL/GenBank/DDBJ databases">
        <authorList>
            <person name="Varghese N."/>
            <person name="Submissions S."/>
        </authorList>
    </citation>
    <scope>NUCLEOTIDE SEQUENCE [LARGE SCALE GENOMIC DNA]</scope>
    <source>
        <strain evidence="15">DSM 3384</strain>
    </source>
</reference>
<sequence>METFHVNGQSKRSSIYVGERLKNLENYLPSSQVVIVTDENLKKYYQKDFPDVPVITIGTGEKIKTLATIETILKELIHYSCDRSSFIVGIGGGIVCDITGFAASTFLRGVDFGFVSTSLLSQVDASVGGKNGVNLESYKNMVGVFNQPEFVICDIELLNTLPEKEISNGLAEIVKHALICDANLFDFIESNKQQALNLDYDTIFRLVADSVSIKSQVVQQDEKESGERRKLNFGHTIGHAIEKIEKAGHGRAVAMGMVAAAEFSQARQLISRGDVLRIQSLLNDLNLPTTLNYNAQEIVSAAGKDKKKQGTDLFYVFLEQIGKARVDKISFNEMNEFIRSFFRGF</sequence>
<dbReference type="AlphaFoldDB" id="A0A1H2ITK9"/>
<organism evidence="14 15">
    <name type="scientific">Desulfobacula phenolica</name>
    <dbReference type="NCBI Taxonomy" id="90732"/>
    <lineage>
        <taxon>Bacteria</taxon>
        <taxon>Pseudomonadati</taxon>
        <taxon>Thermodesulfobacteriota</taxon>
        <taxon>Desulfobacteria</taxon>
        <taxon>Desulfobacterales</taxon>
        <taxon>Desulfobacteraceae</taxon>
        <taxon>Desulfobacula</taxon>
    </lineage>
</organism>
<gene>
    <name evidence="14" type="ORF">SAMN04487931_109150</name>
</gene>
<dbReference type="RefSeq" id="WP_092236000.1">
    <property type="nucleotide sequence ID" value="NZ_FNLL01000009.1"/>
</dbReference>
<keyword evidence="15" id="KW-1185">Reference proteome</keyword>
<dbReference type="Pfam" id="PF24621">
    <property type="entry name" value="DHQS_C"/>
    <property type="match status" value="1"/>
</dbReference>
<dbReference type="EC" id="4.2.3.4" evidence="11"/>
<dbReference type="GO" id="GO:0000166">
    <property type="term" value="F:nucleotide binding"/>
    <property type="evidence" value="ECO:0007669"/>
    <property type="project" value="UniProtKB-KW"/>
</dbReference>
<evidence type="ECO:0000256" key="10">
    <source>
        <dbReference type="ARBA" id="ARBA00023285"/>
    </source>
</evidence>
<dbReference type="CDD" id="cd08195">
    <property type="entry name" value="DHQS"/>
    <property type="match status" value="1"/>
</dbReference>
<dbReference type="InterPro" id="IPR030963">
    <property type="entry name" value="DHQ_synth_fam"/>
</dbReference>
<dbReference type="Gene3D" id="3.40.50.1970">
    <property type="match status" value="1"/>
</dbReference>
<dbReference type="FunFam" id="3.40.50.1970:FF:000007">
    <property type="entry name" value="Pentafunctional AROM polypeptide"/>
    <property type="match status" value="1"/>
</dbReference>
<evidence type="ECO:0000256" key="1">
    <source>
        <dbReference type="ARBA" id="ARBA00001911"/>
    </source>
</evidence>
<evidence type="ECO:0000256" key="11">
    <source>
        <dbReference type="NCBIfam" id="TIGR01357"/>
    </source>
</evidence>
<dbReference type="EMBL" id="FNLL01000009">
    <property type="protein sequence ID" value="SDU47226.1"/>
    <property type="molecule type" value="Genomic_DNA"/>
</dbReference>
<keyword evidence="7" id="KW-0862">Zinc</keyword>
<evidence type="ECO:0000313" key="14">
    <source>
        <dbReference type="EMBL" id="SDU47226.1"/>
    </source>
</evidence>
<comment type="cofactor">
    <cofactor evidence="3">
        <name>Zn(2+)</name>
        <dbReference type="ChEBI" id="CHEBI:29105"/>
    </cofactor>
</comment>
<dbReference type="Pfam" id="PF01761">
    <property type="entry name" value="DHQ_synthase"/>
    <property type="match status" value="1"/>
</dbReference>
<dbReference type="PIRSF" id="PIRSF001455">
    <property type="entry name" value="DHQ_synth"/>
    <property type="match status" value="1"/>
</dbReference>
<dbReference type="InterPro" id="IPR016037">
    <property type="entry name" value="DHQ_synth_AroB"/>
</dbReference>
<proteinExistence type="predicted"/>
<comment type="cofactor">
    <cofactor evidence="2">
        <name>Co(2+)</name>
        <dbReference type="ChEBI" id="CHEBI:48828"/>
    </cofactor>
</comment>
<evidence type="ECO:0000256" key="8">
    <source>
        <dbReference type="ARBA" id="ARBA00023027"/>
    </source>
</evidence>
<name>A0A1H2ITK9_9BACT</name>
<keyword evidence="6" id="KW-0547">Nucleotide-binding</keyword>
<accession>A0A1H2ITK9</accession>
<evidence type="ECO:0000256" key="6">
    <source>
        <dbReference type="ARBA" id="ARBA00022741"/>
    </source>
</evidence>
<dbReference type="GO" id="GO:0046872">
    <property type="term" value="F:metal ion binding"/>
    <property type="evidence" value="ECO:0007669"/>
    <property type="project" value="UniProtKB-KW"/>
</dbReference>
<keyword evidence="5" id="KW-0479">Metal-binding</keyword>
<keyword evidence="9" id="KW-0456">Lyase</keyword>
<comment type="function">
    <text evidence="4">Catalyzes the conversion of 3-deoxy-D-arabino-heptulosonate 7-phosphate (DAHP) to dehydroquinate (DHQ).</text>
</comment>
<dbReference type="GO" id="GO:0005737">
    <property type="term" value="C:cytoplasm"/>
    <property type="evidence" value="ECO:0007669"/>
    <property type="project" value="InterPro"/>
</dbReference>